<reference evidence="2" key="1">
    <citation type="journal article" date="2014" name="Front. Microbiol.">
        <title>High frequency of phylogenetically diverse reductive dehalogenase-homologous genes in deep subseafloor sedimentary metagenomes.</title>
        <authorList>
            <person name="Kawai M."/>
            <person name="Futagami T."/>
            <person name="Toyoda A."/>
            <person name="Takaki Y."/>
            <person name="Nishi S."/>
            <person name="Hori S."/>
            <person name="Arai W."/>
            <person name="Tsubouchi T."/>
            <person name="Morono Y."/>
            <person name="Uchiyama I."/>
            <person name="Ito T."/>
            <person name="Fujiyama A."/>
            <person name="Inagaki F."/>
            <person name="Takami H."/>
        </authorList>
    </citation>
    <scope>NUCLEOTIDE SEQUENCE</scope>
    <source>
        <strain evidence="2">Expedition CK06-06</strain>
    </source>
</reference>
<dbReference type="AlphaFoldDB" id="X1DDB3"/>
<evidence type="ECO:0000313" key="2">
    <source>
        <dbReference type="EMBL" id="GAH03029.1"/>
    </source>
</evidence>
<name>X1DDB3_9ZZZZ</name>
<dbReference type="EMBL" id="BART01022982">
    <property type="protein sequence ID" value="GAH03029.1"/>
    <property type="molecule type" value="Genomic_DNA"/>
</dbReference>
<feature type="transmembrane region" description="Helical" evidence="1">
    <location>
        <begin position="50"/>
        <end position="67"/>
    </location>
</feature>
<organism evidence="2">
    <name type="scientific">marine sediment metagenome</name>
    <dbReference type="NCBI Taxonomy" id="412755"/>
    <lineage>
        <taxon>unclassified sequences</taxon>
        <taxon>metagenomes</taxon>
        <taxon>ecological metagenomes</taxon>
    </lineage>
</organism>
<keyword evidence="1" id="KW-0472">Membrane</keyword>
<proteinExistence type="predicted"/>
<accession>X1DDB3</accession>
<gene>
    <name evidence="2" type="ORF">S01H4_41946</name>
</gene>
<feature type="non-terminal residue" evidence="2">
    <location>
        <position position="84"/>
    </location>
</feature>
<protein>
    <submittedName>
        <fullName evidence="2">Uncharacterized protein</fullName>
    </submittedName>
</protein>
<sequence length="84" mass="9701">MVNPKLTTGKIEVSVEDLKVFSKAKTLPFSIEGDGYEINEEKRMKGNMKLKIFLVSLVLSMPFWWGTNSLAKNLEDFWFLQEIT</sequence>
<keyword evidence="1" id="KW-0812">Transmembrane</keyword>
<keyword evidence="1" id="KW-1133">Transmembrane helix</keyword>
<comment type="caution">
    <text evidence="2">The sequence shown here is derived from an EMBL/GenBank/DDBJ whole genome shotgun (WGS) entry which is preliminary data.</text>
</comment>
<evidence type="ECO:0000256" key="1">
    <source>
        <dbReference type="SAM" id="Phobius"/>
    </source>
</evidence>